<evidence type="ECO:0000313" key="3">
    <source>
        <dbReference type="Proteomes" id="UP000673691"/>
    </source>
</evidence>
<feature type="compositionally biased region" description="Polar residues" evidence="1">
    <location>
        <begin position="113"/>
        <end position="124"/>
    </location>
</feature>
<feature type="compositionally biased region" description="Low complexity" evidence="1">
    <location>
        <begin position="188"/>
        <end position="200"/>
    </location>
</feature>
<proteinExistence type="predicted"/>
<evidence type="ECO:0000256" key="1">
    <source>
        <dbReference type="SAM" id="MobiDB-lite"/>
    </source>
</evidence>
<dbReference type="AlphaFoldDB" id="A0A8H8DKV9"/>
<feature type="compositionally biased region" description="Low complexity" evidence="1">
    <location>
        <begin position="435"/>
        <end position="446"/>
    </location>
</feature>
<dbReference type="Proteomes" id="UP000673691">
    <property type="component" value="Unassembled WGS sequence"/>
</dbReference>
<protein>
    <submittedName>
        <fullName evidence="2">Uncharacterized protein</fullName>
    </submittedName>
</protein>
<feature type="compositionally biased region" description="Basic and acidic residues" evidence="1">
    <location>
        <begin position="39"/>
        <end position="60"/>
    </location>
</feature>
<feature type="compositionally biased region" description="Low complexity" evidence="1">
    <location>
        <begin position="294"/>
        <end position="305"/>
    </location>
</feature>
<gene>
    <name evidence="2" type="ORF">BJ554DRAFT_5610</name>
</gene>
<name>A0A8H8DKV9_9FUNG</name>
<evidence type="ECO:0000313" key="2">
    <source>
        <dbReference type="EMBL" id="KAG5462096.1"/>
    </source>
</evidence>
<reference evidence="2 3" key="1">
    <citation type="journal article" name="Sci. Rep.">
        <title>Genome-scale phylogenetic analyses confirm Olpidium as the closest living zoosporic fungus to the non-flagellated, terrestrial fungi.</title>
        <authorList>
            <person name="Chang Y."/>
            <person name="Rochon D."/>
            <person name="Sekimoto S."/>
            <person name="Wang Y."/>
            <person name="Chovatia M."/>
            <person name="Sandor L."/>
            <person name="Salamov A."/>
            <person name="Grigoriev I.V."/>
            <person name="Stajich J.E."/>
            <person name="Spatafora J.W."/>
        </authorList>
    </citation>
    <scope>NUCLEOTIDE SEQUENCE [LARGE SCALE GENOMIC DNA]</scope>
    <source>
        <strain evidence="2">S191</strain>
    </source>
</reference>
<feature type="compositionally biased region" description="Basic and acidic residues" evidence="1">
    <location>
        <begin position="354"/>
        <end position="368"/>
    </location>
</feature>
<feature type="compositionally biased region" description="Basic and acidic residues" evidence="1">
    <location>
        <begin position="378"/>
        <end position="390"/>
    </location>
</feature>
<dbReference type="EMBL" id="JAEFCI010002635">
    <property type="protein sequence ID" value="KAG5462096.1"/>
    <property type="molecule type" value="Genomic_DNA"/>
</dbReference>
<feature type="compositionally biased region" description="Polar residues" evidence="1">
    <location>
        <begin position="547"/>
        <end position="560"/>
    </location>
</feature>
<feature type="compositionally biased region" description="Low complexity" evidence="1">
    <location>
        <begin position="562"/>
        <end position="590"/>
    </location>
</feature>
<accession>A0A8H8DKV9</accession>
<feature type="compositionally biased region" description="Low complexity" evidence="1">
    <location>
        <begin position="476"/>
        <end position="492"/>
    </location>
</feature>
<keyword evidence="3" id="KW-1185">Reference proteome</keyword>
<feature type="region of interest" description="Disordered" evidence="1">
    <location>
        <begin position="1"/>
        <end position="604"/>
    </location>
</feature>
<feature type="compositionally biased region" description="Basic and acidic residues" evidence="1">
    <location>
        <begin position="174"/>
        <end position="185"/>
    </location>
</feature>
<feature type="compositionally biased region" description="Basic and acidic residues" evidence="1">
    <location>
        <begin position="451"/>
        <end position="475"/>
    </location>
</feature>
<feature type="compositionally biased region" description="Basic and acidic residues" evidence="1">
    <location>
        <begin position="306"/>
        <end position="320"/>
    </location>
</feature>
<comment type="caution">
    <text evidence="2">The sequence shown here is derived from an EMBL/GenBank/DDBJ whole genome shotgun (WGS) entry which is preliminary data.</text>
</comment>
<feature type="compositionally biased region" description="Basic and acidic residues" evidence="1">
    <location>
        <begin position="591"/>
        <end position="604"/>
    </location>
</feature>
<feature type="compositionally biased region" description="Polar residues" evidence="1">
    <location>
        <begin position="81"/>
        <end position="102"/>
    </location>
</feature>
<feature type="compositionally biased region" description="Low complexity" evidence="1">
    <location>
        <begin position="228"/>
        <end position="244"/>
    </location>
</feature>
<organism evidence="2 3">
    <name type="scientific">Olpidium bornovanus</name>
    <dbReference type="NCBI Taxonomy" id="278681"/>
    <lineage>
        <taxon>Eukaryota</taxon>
        <taxon>Fungi</taxon>
        <taxon>Fungi incertae sedis</taxon>
        <taxon>Olpidiomycota</taxon>
        <taxon>Olpidiomycotina</taxon>
        <taxon>Olpidiomycetes</taxon>
        <taxon>Olpidiales</taxon>
        <taxon>Olpidiaceae</taxon>
        <taxon>Olpidium</taxon>
    </lineage>
</organism>
<feature type="compositionally biased region" description="Polar residues" evidence="1">
    <location>
        <begin position="205"/>
        <end position="214"/>
    </location>
</feature>
<feature type="compositionally biased region" description="Basic and acidic residues" evidence="1">
    <location>
        <begin position="255"/>
        <end position="270"/>
    </location>
</feature>
<sequence length="656" mass="69185">MPGMALRPVEPKHEAVPDAAVPPSPLATDTGDRPPPPGKEPEGTEQNRSHHVPRPSERFRATPPVTPLAGQPLRSARAGSISPTSEARARSTSPVKPDSPNNASPPPRENKSLKQTLDELSNELSALAPSVADTIVPPVPPKDEEVNAQAKPQPVIPKTSGQPPPKRQIPSPLKSERLPRDETPRVRSSGASPTSGPTSAKPDESQPSSDTAQSFPVKHQMFPRKAGRSTPSPASPSPGSASPAREAELSPSAEYKSRQEKLHSPSEQKKPPSPQKSSPTGAAEVRALPKSPLERALASASAEGARSAEQEDTPGIKDNEGVGVSAVENAANGEAGKEKETSLTEESDEQNGDASEKSRTETEGKDQRLASPGEGAGENERPAPEDEAKGEPPTSDAESELTGGTAATSPSTNDVKRLSHLTKSRPGAPKNRRPISTSIANAAASNDPEENEKKTKEDDLSSDENRESPTRDEIPKGASAPPAPAAAPGKPKTLLGRFPTPLAMAGGVPPILRSTSGASRASADVAALRAQQKSPLLPEQQQQQQQATNAVKSISTSAPNLSEVEPGVSSSPAPAAPATPADGASSSDFAAFRKEMEQKMTASRKEIEQKIAEERAARRKLEAEVRELRLLMQVRVFRNLKISRRGRTHHLVPRVS</sequence>